<feature type="compositionally biased region" description="Basic and acidic residues" evidence="12">
    <location>
        <begin position="994"/>
        <end position="1015"/>
    </location>
</feature>
<comment type="similarity">
    <text evidence="3">Belongs to the ATP-dependent DNA ligase family.</text>
</comment>
<evidence type="ECO:0000256" key="4">
    <source>
        <dbReference type="ARBA" id="ARBA00022598"/>
    </source>
</evidence>
<name>A0A7J6MAM6_PEROL</name>
<dbReference type="Pfam" id="PF04675">
    <property type="entry name" value="DNA_ligase_A_N"/>
    <property type="match status" value="1"/>
</dbReference>
<keyword evidence="9" id="KW-0539">Nucleus</keyword>
<feature type="compositionally biased region" description="Low complexity" evidence="12">
    <location>
        <begin position="1054"/>
        <end position="1069"/>
    </location>
</feature>
<proteinExistence type="inferred from homology"/>
<keyword evidence="6" id="KW-0547">Nucleotide-binding</keyword>
<feature type="domain" description="BRCT" evidence="14">
    <location>
        <begin position="715"/>
        <end position="833"/>
    </location>
</feature>
<protein>
    <recommendedName>
        <fullName evidence="11">DNA ligase IV</fullName>
    </recommendedName>
    <alternativeName>
        <fullName evidence="10">Polydeoxyribonucleotide synthase [ATP] 4</fullName>
    </alternativeName>
</protein>
<keyword evidence="4 15" id="KW-0436">Ligase</keyword>
<gene>
    <name evidence="15" type="primary">LIG4</name>
    <name evidence="15" type="ORF">FOL46_001906</name>
</gene>
<feature type="region of interest" description="Disordered" evidence="12">
    <location>
        <begin position="644"/>
        <end position="710"/>
    </location>
</feature>
<feature type="region of interest" description="Disordered" evidence="12">
    <location>
        <begin position="867"/>
        <end position="902"/>
    </location>
</feature>
<reference evidence="15 16" key="1">
    <citation type="submission" date="2020-04" db="EMBL/GenBank/DDBJ databases">
        <title>Perkinsus olseni comparative genomics.</title>
        <authorList>
            <person name="Bogema D.R."/>
        </authorList>
    </citation>
    <scope>NUCLEOTIDE SEQUENCE [LARGE SCALE GENOMIC DNA]</scope>
    <source>
        <strain evidence="15">ATCC PRA-31</strain>
    </source>
</reference>
<evidence type="ECO:0000256" key="7">
    <source>
        <dbReference type="ARBA" id="ARBA00022840"/>
    </source>
</evidence>
<evidence type="ECO:0000256" key="11">
    <source>
        <dbReference type="ARBA" id="ARBA00031942"/>
    </source>
</evidence>
<dbReference type="Gene3D" id="3.40.50.10190">
    <property type="entry name" value="BRCT domain"/>
    <property type="match status" value="1"/>
</dbReference>
<comment type="caution">
    <text evidence="15">The sequence shown here is derived from an EMBL/GenBank/DDBJ whole genome shotgun (WGS) entry which is preliminary data.</text>
</comment>
<dbReference type="InterPro" id="IPR036599">
    <property type="entry name" value="DNA_ligase_N_sf"/>
</dbReference>
<comment type="subcellular location">
    <subcellularLocation>
        <location evidence="2">Nucleus</location>
    </subcellularLocation>
</comment>
<dbReference type="AlphaFoldDB" id="A0A7J6MAM6"/>
<dbReference type="PROSITE" id="PS50172">
    <property type="entry name" value="BRCT"/>
    <property type="match status" value="1"/>
</dbReference>
<keyword evidence="7" id="KW-0067">ATP-binding</keyword>
<dbReference type="GO" id="GO:0003910">
    <property type="term" value="F:DNA ligase (ATP) activity"/>
    <property type="evidence" value="ECO:0007669"/>
    <property type="project" value="InterPro"/>
</dbReference>
<dbReference type="Gene3D" id="2.40.50.140">
    <property type="entry name" value="Nucleic acid-binding proteins"/>
    <property type="match status" value="1"/>
</dbReference>
<dbReference type="GO" id="GO:0006303">
    <property type="term" value="P:double-strand break repair via nonhomologous end joining"/>
    <property type="evidence" value="ECO:0007669"/>
    <property type="project" value="TreeGrafter"/>
</dbReference>
<comment type="cofactor">
    <cofactor evidence="1">
        <name>Mg(2+)</name>
        <dbReference type="ChEBI" id="CHEBI:18420"/>
    </cofactor>
</comment>
<dbReference type="SUPFAM" id="SSF56091">
    <property type="entry name" value="DNA ligase/mRNA capping enzyme, catalytic domain"/>
    <property type="match status" value="1"/>
</dbReference>
<dbReference type="InterPro" id="IPR001357">
    <property type="entry name" value="BRCT_dom"/>
</dbReference>
<dbReference type="PANTHER" id="PTHR45997:SF1">
    <property type="entry name" value="DNA LIGASE 4"/>
    <property type="match status" value="1"/>
</dbReference>
<evidence type="ECO:0000256" key="8">
    <source>
        <dbReference type="ARBA" id="ARBA00023172"/>
    </source>
</evidence>
<feature type="compositionally biased region" description="Basic residues" evidence="12">
    <location>
        <begin position="1021"/>
        <end position="1030"/>
    </location>
</feature>
<dbReference type="GO" id="GO:0006297">
    <property type="term" value="P:nucleotide-excision repair, DNA gap filling"/>
    <property type="evidence" value="ECO:0007669"/>
    <property type="project" value="TreeGrafter"/>
</dbReference>
<evidence type="ECO:0000256" key="9">
    <source>
        <dbReference type="ARBA" id="ARBA00023242"/>
    </source>
</evidence>
<dbReference type="Gene3D" id="1.10.3260.10">
    <property type="entry name" value="DNA ligase, ATP-dependent, N-terminal domain"/>
    <property type="match status" value="1"/>
</dbReference>
<dbReference type="InterPro" id="IPR029710">
    <property type="entry name" value="LIG4"/>
</dbReference>
<dbReference type="GO" id="GO:0006310">
    <property type="term" value="P:DNA recombination"/>
    <property type="evidence" value="ECO:0007669"/>
    <property type="project" value="UniProtKB-KW"/>
</dbReference>
<dbReference type="SUPFAM" id="SSF50249">
    <property type="entry name" value="Nucleic acid-binding proteins"/>
    <property type="match status" value="1"/>
</dbReference>
<dbReference type="GO" id="GO:0005524">
    <property type="term" value="F:ATP binding"/>
    <property type="evidence" value="ECO:0007669"/>
    <property type="project" value="UniProtKB-KW"/>
</dbReference>
<feature type="domain" description="ATP-dependent DNA ligase family profile" evidence="13">
    <location>
        <begin position="378"/>
        <end position="500"/>
    </location>
</feature>
<dbReference type="EMBL" id="JABANN010000157">
    <property type="protein sequence ID" value="KAF4668584.1"/>
    <property type="molecule type" value="Genomic_DNA"/>
</dbReference>
<dbReference type="GO" id="GO:0003677">
    <property type="term" value="F:DNA binding"/>
    <property type="evidence" value="ECO:0007669"/>
    <property type="project" value="InterPro"/>
</dbReference>
<dbReference type="GO" id="GO:0005958">
    <property type="term" value="C:DNA-dependent protein kinase-DNA ligase 4 complex"/>
    <property type="evidence" value="ECO:0007669"/>
    <property type="project" value="TreeGrafter"/>
</dbReference>
<evidence type="ECO:0000256" key="6">
    <source>
        <dbReference type="ARBA" id="ARBA00022741"/>
    </source>
</evidence>
<feature type="region of interest" description="Disordered" evidence="12">
    <location>
        <begin position="956"/>
        <end position="1121"/>
    </location>
</feature>
<keyword evidence="5" id="KW-0677">Repeat</keyword>
<organism evidence="15 16">
    <name type="scientific">Perkinsus olseni</name>
    <name type="common">Perkinsus atlanticus</name>
    <dbReference type="NCBI Taxonomy" id="32597"/>
    <lineage>
        <taxon>Eukaryota</taxon>
        <taxon>Sar</taxon>
        <taxon>Alveolata</taxon>
        <taxon>Perkinsozoa</taxon>
        <taxon>Perkinsea</taxon>
        <taxon>Perkinsida</taxon>
        <taxon>Perkinsidae</taxon>
        <taxon>Perkinsus</taxon>
    </lineage>
</organism>
<evidence type="ECO:0000256" key="5">
    <source>
        <dbReference type="ARBA" id="ARBA00022737"/>
    </source>
</evidence>
<evidence type="ECO:0000256" key="2">
    <source>
        <dbReference type="ARBA" id="ARBA00004123"/>
    </source>
</evidence>
<feature type="compositionally biased region" description="Basic and acidic residues" evidence="12">
    <location>
        <begin position="1078"/>
        <end position="1090"/>
    </location>
</feature>
<dbReference type="GO" id="GO:0032807">
    <property type="term" value="C:DNA ligase IV complex"/>
    <property type="evidence" value="ECO:0007669"/>
    <property type="project" value="TreeGrafter"/>
</dbReference>
<dbReference type="InterPro" id="IPR012310">
    <property type="entry name" value="DNA_ligase_ATP-dep_cent"/>
</dbReference>
<dbReference type="InterPro" id="IPR036420">
    <property type="entry name" value="BRCT_dom_sf"/>
</dbReference>
<evidence type="ECO:0000259" key="14">
    <source>
        <dbReference type="PROSITE" id="PS50172"/>
    </source>
</evidence>
<dbReference type="InterPro" id="IPR012308">
    <property type="entry name" value="DNA_ligase_ATP-dep_N"/>
</dbReference>
<evidence type="ECO:0000259" key="13">
    <source>
        <dbReference type="PROSITE" id="PS50160"/>
    </source>
</evidence>
<dbReference type="PROSITE" id="PS50160">
    <property type="entry name" value="DNA_LIGASE_A3"/>
    <property type="match status" value="1"/>
</dbReference>
<dbReference type="Proteomes" id="UP000572268">
    <property type="component" value="Unassembled WGS sequence"/>
</dbReference>
<feature type="compositionally biased region" description="Basic and acidic residues" evidence="12">
    <location>
        <begin position="960"/>
        <end position="972"/>
    </location>
</feature>
<evidence type="ECO:0000256" key="10">
    <source>
        <dbReference type="ARBA" id="ARBA00030676"/>
    </source>
</evidence>
<dbReference type="InterPro" id="IPR012340">
    <property type="entry name" value="NA-bd_OB-fold"/>
</dbReference>
<dbReference type="Gene3D" id="3.30.470.30">
    <property type="entry name" value="DNA ligase/mRNA capping enzyme"/>
    <property type="match status" value="1"/>
</dbReference>
<evidence type="ECO:0000313" key="15">
    <source>
        <dbReference type="EMBL" id="KAF4668584.1"/>
    </source>
</evidence>
<sequence length="1190" mass="131831">MLDTCTEEKFIRLCHVLEEVLTKKTQKAKLGVLERYITQTFAPTSDLYPLLRLIIPQCDTDRQSYGIKEKAMAKMISEVHTLPSAEVDRLINFKDITKQLMQRCTAGDFPSVLYSVLEFRVLPSSEKAVMTIGQVNDVLDKLHSAQNLQGQKKVLIEIATRCGALEHKWIAKIIIKGSMKLGVGEKAILSRLHPRAIEWYDNSMSLKYVMDCINKDNGQGDGVDEGRPSYTSSVLNSIMFMRVKPQRAVVWSSRVMENYWKNMKRRMARAHHNTTNDRENASLYSEVKFDGERLMAHIDKSPPGADTSPRVTLYSRNGLVMKDYERELGHLLLSAFRGQQGILDGEVLTYDEDNATFMKHTHNRSTASSTTACHHRHLCFIIFDILLYGDLKNEAQNYTNTPLAIRRDVLSKVVVPLNTYIEVVEHRVIPATSEAIMDELNMAVAEGEEGRVFKDPGSIYSIGKKGYGWFKLKPEYSHNLAMDIDLVIVGAFFATGLGRRDPTAEVTDLVATVSSFLVAAPTGDGMLVPRPSKRDYGGLVRSMGASFIGSIDGRSPAVGQAASKWLVDAGKLRSGIRPDLILRDPSTLRGGPTVMVVRCSELQTTSKWPAGLTLRFPRCVEAVRKDKRMAEADTLDDIQEFYRRQQTKMRESSSPSNADDGGGYSSDDAEQGGEGPDKKRRRKEKEVATTVPLVELDASSSLHETGRDDDMQHQRLPSLLRGWEVLVLNGDHVNTTTTTQQRCHTKKEIQALVVENGGTLKDYLTFNHRKARQAASSLLLQQTGEATGEGSQPHLMVLAAALDLRVRNFVKVEDIDVIDYRWLLASVRSGYLLLPPPDEYYLAKSSRTEETLERDYDKYGEEGCGISLMPRPARTMPPLPLPSSTSAATGGPTEPCEDDEEAGLSGKLRAVLNGLTTLRQTGTDDKLCERALSRLEPDERQIVERLLERRLQRAGGDGRLPLEDGSGKEERATRKRKKVVEKAVGSPKRQRRSKPADDGKGPPEDSQQREGEKESSNVAAPKRRRGRPRKTQTQSTAASSSSSEVSNRMGRVEGGSAAAAAAVTASGGAMVPSTVGGKADDKYREIHDLLRAAISQEQQEEDGKHRGESSSSPSSASVGVGLPDSALDSVFTFLDDHDSGLDFYIYCQALRQFSDSPSPLPVNEAAGFARQVASQCTKEWDKMTNDERQK</sequence>
<keyword evidence="8" id="KW-0233">DNA recombination</keyword>
<evidence type="ECO:0000256" key="3">
    <source>
        <dbReference type="ARBA" id="ARBA00007572"/>
    </source>
</evidence>
<evidence type="ECO:0000313" key="16">
    <source>
        <dbReference type="Proteomes" id="UP000572268"/>
    </source>
</evidence>
<accession>A0A7J6MAM6</accession>
<evidence type="ECO:0000256" key="1">
    <source>
        <dbReference type="ARBA" id="ARBA00001946"/>
    </source>
</evidence>
<evidence type="ECO:0000256" key="12">
    <source>
        <dbReference type="SAM" id="MobiDB-lite"/>
    </source>
</evidence>
<dbReference type="Pfam" id="PF01068">
    <property type="entry name" value="DNA_ligase_A_M"/>
    <property type="match status" value="1"/>
</dbReference>
<dbReference type="PANTHER" id="PTHR45997">
    <property type="entry name" value="DNA LIGASE 4"/>
    <property type="match status" value="1"/>
</dbReference>
<feature type="compositionally biased region" description="Low complexity" evidence="12">
    <location>
        <begin position="1031"/>
        <end position="1043"/>
    </location>
</feature>